<name>A0A7D9H766_PARCT</name>
<keyword evidence="25" id="KW-1185">Reference proteome</keyword>
<evidence type="ECO:0000256" key="14">
    <source>
        <dbReference type="ARBA" id="ARBA00023015"/>
    </source>
</evidence>
<evidence type="ECO:0000256" key="11">
    <source>
        <dbReference type="ARBA" id="ARBA00022843"/>
    </source>
</evidence>
<keyword evidence="16" id="KW-0804">Transcription</keyword>
<gene>
    <name evidence="24" type="ORF">PACLA_8A064939</name>
</gene>
<protein>
    <recommendedName>
        <fullName evidence="21">17S U2 SnRNP complex component HTATSF1</fullName>
    </recommendedName>
</protein>
<evidence type="ECO:0000256" key="8">
    <source>
        <dbReference type="ARBA" id="ARBA00022728"/>
    </source>
</evidence>
<dbReference type="AlphaFoldDB" id="A0A7D9H766"/>
<dbReference type="PROSITE" id="PS50102">
    <property type="entry name" value="RRM"/>
    <property type="match status" value="1"/>
</dbReference>
<keyword evidence="13" id="KW-0007">Acetylation</keyword>
<dbReference type="CDD" id="cd12282">
    <property type="entry name" value="RRM2_TatSF1_like"/>
    <property type="match status" value="1"/>
</dbReference>
<keyword evidence="6" id="KW-0597">Phosphoprotein</keyword>
<evidence type="ECO:0000256" key="12">
    <source>
        <dbReference type="ARBA" id="ARBA00022884"/>
    </source>
</evidence>
<evidence type="ECO:0000256" key="21">
    <source>
        <dbReference type="ARBA" id="ARBA00073773"/>
    </source>
</evidence>
<feature type="domain" description="RRM" evidence="23">
    <location>
        <begin position="135"/>
        <end position="220"/>
    </location>
</feature>
<dbReference type="InterPro" id="IPR000504">
    <property type="entry name" value="RRM_dom"/>
</dbReference>
<accession>A0A7D9H766</accession>
<keyword evidence="19" id="KW-0539">Nucleus</keyword>
<keyword evidence="12" id="KW-0694">RNA-binding</keyword>
<evidence type="ECO:0000256" key="1">
    <source>
        <dbReference type="ARBA" id="ARBA00004123"/>
    </source>
</evidence>
<dbReference type="GO" id="GO:0005686">
    <property type="term" value="C:U2 snRNP"/>
    <property type="evidence" value="ECO:0007669"/>
    <property type="project" value="TreeGrafter"/>
</dbReference>
<keyword evidence="5" id="KW-1017">Isopeptide bond</keyword>
<comment type="subcellular location">
    <subcellularLocation>
        <location evidence="2">Chromosome</location>
    </subcellularLocation>
    <subcellularLocation>
        <location evidence="1">Nucleus</location>
    </subcellularLocation>
</comment>
<keyword evidence="18" id="KW-0234">DNA repair</keyword>
<keyword evidence="4" id="KW-0158">Chromosome</keyword>
<evidence type="ECO:0000313" key="24">
    <source>
        <dbReference type="EMBL" id="CAB3977318.1"/>
    </source>
</evidence>
<dbReference type="GO" id="GO:0003723">
    <property type="term" value="F:RNA binding"/>
    <property type="evidence" value="ECO:0007669"/>
    <property type="project" value="UniProtKB-UniRule"/>
</dbReference>
<keyword evidence="17" id="KW-0508">mRNA splicing</keyword>
<proteinExistence type="inferred from homology"/>
<evidence type="ECO:0000256" key="10">
    <source>
        <dbReference type="ARBA" id="ARBA00022763"/>
    </source>
</evidence>
<feature type="region of interest" description="Disordered" evidence="22">
    <location>
        <begin position="83"/>
        <end position="126"/>
    </location>
</feature>
<evidence type="ECO:0000313" key="25">
    <source>
        <dbReference type="Proteomes" id="UP001152795"/>
    </source>
</evidence>
<dbReference type="EMBL" id="CACRXK020000041">
    <property type="protein sequence ID" value="CAB3977318.1"/>
    <property type="molecule type" value="Genomic_DNA"/>
</dbReference>
<evidence type="ECO:0000256" key="6">
    <source>
        <dbReference type="ARBA" id="ARBA00022553"/>
    </source>
</evidence>
<evidence type="ECO:0000256" key="19">
    <source>
        <dbReference type="ARBA" id="ARBA00023242"/>
    </source>
</evidence>
<keyword evidence="9" id="KW-0677">Repeat</keyword>
<dbReference type="PANTHER" id="PTHR15608">
    <property type="entry name" value="SPLICING FACTOR U2AF-ASSOCIATED PROTEIN 2"/>
    <property type="match status" value="1"/>
</dbReference>
<dbReference type="InterPro" id="IPR034393">
    <property type="entry name" value="TatSF1-like"/>
</dbReference>
<dbReference type="Gene3D" id="3.30.70.330">
    <property type="match status" value="2"/>
</dbReference>
<evidence type="ECO:0000256" key="7">
    <source>
        <dbReference type="ARBA" id="ARBA00022664"/>
    </source>
</evidence>
<dbReference type="GO" id="GO:0000398">
    <property type="term" value="P:mRNA splicing, via spliceosome"/>
    <property type="evidence" value="ECO:0007669"/>
    <property type="project" value="InterPro"/>
</dbReference>
<comment type="similarity">
    <text evidence="3">Belongs to the HTATSF1 family.</text>
</comment>
<dbReference type="InterPro" id="IPR012677">
    <property type="entry name" value="Nucleotide-bd_a/b_plait_sf"/>
</dbReference>
<dbReference type="SUPFAM" id="SSF54928">
    <property type="entry name" value="RNA-binding domain, RBD"/>
    <property type="match status" value="1"/>
</dbReference>
<evidence type="ECO:0000256" key="3">
    <source>
        <dbReference type="ARBA" id="ARBA00007747"/>
    </source>
</evidence>
<keyword evidence="15" id="KW-0010">Activator</keyword>
<dbReference type="InterPro" id="IPR035979">
    <property type="entry name" value="RBD_domain_sf"/>
</dbReference>
<evidence type="ECO:0000256" key="18">
    <source>
        <dbReference type="ARBA" id="ARBA00023204"/>
    </source>
</evidence>
<feature type="region of interest" description="Disordered" evidence="22">
    <location>
        <begin position="17"/>
        <end position="47"/>
    </location>
</feature>
<reference evidence="24" key="1">
    <citation type="submission" date="2020-04" db="EMBL/GenBank/DDBJ databases">
        <authorList>
            <person name="Alioto T."/>
            <person name="Alioto T."/>
            <person name="Gomez Garrido J."/>
        </authorList>
    </citation>
    <scope>NUCLEOTIDE SEQUENCE</scope>
    <source>
        <strain evidence="24">A484AB</strain>
    </source>
</reference>
<evidence type="ECO:0000256" key="13">
    <source>
        <dbReference type="ARBA" id="ARBA00022990"/>
    </source>
</evidence>
<keyword evidence="7" id="KW-0507">mRNA processing</keyword>
<dbReference type="Pfam" id="PF00076">
    <property type="entry name" value="RRM_1"/>
    <property type="match status" value="1"/>
</dbReference>
<organism evidence="24 25">
    <name type="scientific">Paramuricea clavata</name>
    <name type="common">Red gorgonian</name>
    <name type="synonym">Violescent sea-whip</name>
    <dbReference type="NCBI Taxonomy" id="317549"/>
    <lineage>
        <taxon>Eukaryota</taxon>
        <taxon>Metazoa</taxon>
        <taxon>Cnidaria</taxon>
        <taxon>Anthozoa</taxon>
        <taxon>Octocorallia</taxon>
        <taxon>Malacalcyonacea</taxon>
        <taxon>Plexauridae</taxon>
        <taxon>Paramuricea</taxon>
    </lineage>
</organism>
<dbReference type="Proteomes" id="UP001152795">
    <property type="component" value="Unassembled WGS sequence"/>
</dbReference>
<evidence type="ECO:0000256" key="2">
    <source>
        <dbReference type="ARBA" id="ARBA00004286"/>
    </source>
</evidence>
<keyword evidence="8" id="KW-0747">Spliceosome</keyword>
<dbReference type="PANTHER" id="PTHR15608:SF0">
    <property type="entry name" value="HIV TAT-SPECIFIC FACTOR 1"/>
    <property type="match status" value="1"/>
</dbReference>
<evidence type="ECO:0000259" key="23">
    <source>
        <dbReference type="PROSITE" id="PS50102"/>
    </source>
</evidence>
<comment type="subunit">
    <text evidence="20">Component of the 17S U2 SnRNP complex, a ribonucleoprotein complex that contains small nuclear RNA (snRNA) U2 and a number of specific proteins. Within the 17S U2 SnRNP complex, interacts (via UHM region) directly with SF3B1. Component of a complex which is at least composed of HTATSF1/Tat-SF1, the P-TEFb complex components CDK9 and CCNT1, RNA polymerase II, SUPT5H, and NCL/nucleolin. Interacts with GTF2F2/RAP30 and POLR2A. Interacts with TCERG1/CA150. Interacts with (poly-ADP-ribosylated) RPA1; promoting HTATSF1 recruitment to DNA damage sites. Interacts (when phosphorylated) with TOPBP1; promoting recruitment of TOPBP1 to DNA damage sites during S-phase.</text>
</comment>
<evidence type="ECO:0000256" key="22">
    <source>
        <dbReference type="SAM" id="MobiDB-lite"/>
    </source>
</evidence>
<evidence type="ECO:0000256" key="9">
    <source>
        <dbReference type="ARBA" id="ARBA00022737"/>
    </source>
</evidence>
<sequence length="381" mass="44028">MDETKAKETQELIDELKLKSAAVETTEGASEETSSGPRVYTDPNDGTQYEWDDAKRAWFPKIDEDFIAAYQMNYGFVQTSNNEETSEVKTTAQSTNAEPTEGVTEPVEDPVVDTGQKRKAKEPPSWFEMEESKNTNVYVSGLPEDTTEEEFVEFMSKCGIIMDDNDTRKPKIKLYRDKEGNLKGDARCCYLKIESVDLALKLLDDSHFKGKQIKVEKAHFEMKGMFNASLKPKKKKKKKNKKGKGQDKLLDWVDREEKTSKLDRIVVIKNMFDPNDFEKDPTAILDLKNDIRKECEKYGVVRKVMVFDRHVDGVVSVGFAEIEPADVCIREMNGRWFAGRRLVAQKWDGVTKYDVEETEEEKEQRLKKWEEYLEKQEEEND</sequence>
<comment type="caution">
    <text evidence="24">The sequence shown here is derived from an EMBL/GenBank/DDBJ whole genome shotgun (WGS) entry which is preliminary data.</text>
</comment>
<keyword evidence="14" id="KW-0805">Transcription regulation</keyword>
<evidence type="ECO:0000256" key="17">
    <source>
        <dbReference type="ARBA" id="ARBA00023187"/>
    </source>
</evidence>
<dbReference type="GO" id="GO:0005694">
    <property type="term" value="C:chromosome"/>
    <property type="evidence" value="ECO:0007669"/>
    <property type="project" value="UniProtKB-SubCell"/>
</dbReference>
<evidence type="ECO:0000256" key="5">
    <source>
        <dbReference type="ARBA" id="ARBA00022499"/>
    </source>
</evidence>
<evidence type="ECO:0000256" key="16">
    <source>
        <dbReference type="ARBA" id="ARBA00023163"/>
    </source>
</evidence>
<dbReference type="GO" id="GO:0006281">
    <property type="term" value="P:DNA repair"/>
    <property type="evidence" value="ECO:0007669"/>
    <property type="project" value="UniProtKB-KW"/>
</dbReference>
<evidence type="ECO:0000256" key="20">
    <source>
        <dbReference type="ARBA" id="ARBA00062124"/>
    </source>
</evidence>
<evidence type="ECO:0000256" key="4">
    <source>
        <dbReference type="ARBA" id="ARBA00022454"/>
    </source>
</evidence>
<dbReference type="GO" id="GO:0005684">
    <property type="term" value="C:U2-type spliceosomal complex"/>
    <property type="evidence" value="ECO:0007669"/>
    <property type="project" value="TreeGrafter"/>
</dbReference>
<dbReference type="FunFam" id="3.30.70.330:FF:000105">
    <property type="entry name" value="HIV Tat-specific factor 1 homolog"/>
    <property type="match status" value="1"/>
</dbReference>
<dbReference type="OrthoDB" id="10258585at2759"/>
<keyword evidence="10" id="KW-0227">DNA damage</keyword>
<dbReference type="InterPro" id="IPR034392">
    <property type="entry name" value="TatSF1-like_RRM1"/>
</dbReference>
<dbReference type="FunFam" id="3.30.70.330:FF:000202">
    <property type="entry name" value="HIV Tat-specific factor 1"/>
    <property type="match status" value="1"/>
</dbReference>
<evidence type="ECO:0000256" key="15">
    <source>
        <dbReference type="ARBA" id="ARBA00023159"/>
    </source>
</evidence>
<keyword evidence="11" id="KW-0832">Ubl conjugation</keyword>
<dbReference type="SMART" id="SM00360">
    <property type="entry name" value="RRM"/>
    <property type="match status" value="2"/>
</dbReference>
<feature type="compositionally biased region" description="Polar residues" evidence="22">
    <location>
        <begin position="83"/>
        <end position="98"/>
    </location>
</feature>
<feature type="compositionally biased region" description="Low complexity" evidence="22">
    <location>
        <begin position="20"/>
        <end position="36"/>
    </location>
</feature>
<dbReference type="CDD" id="cd12281">
    <property type="entry name" value="RRM1_TatSF1_like"/>
    <property type="match status" value="1"/>
</dbReference>